<protein>
    <submittedName>
        <fullName evidence="12">OmpA family protein</fullName>
    </submittedName>
</protein>
<dbReference type="InterPro" id="IPR050330">
    <property type="entry name" value="Bact_OuterMem_StrucFunc"/>
</dbReference>
<dbReference type="PRINTS" id="PR01021">
    <property type="entry name" value="OMPADOMAIN"/>
</dbReference>
<keyword evidence="13" id="KW-1185">Reference proteome</keyword>
<gene>
    <name evidence="12" type="ORF">LNP81_04845</name>
</gene>
<feature type="chain" id="PRO_5046230304" evidence="10">
    <location>
        <begin position="20"/>
        <end position="375"/>
    </location>
</feature>
<name>A0ABS8MAF8_9FLAO</name>
<evidence type="ECO:0000256" key="8">
    <source>
        <dbReference type="ARBA" id="ARBA00023237"/>
    </source>
</evidence>
<keyword evidence="8" id="KW-0998">Cell outer membrane</keyword>
<dbReference type="InterPro" id="IPR006665">
    <property type="entry name" value="OmpA-like"/>
</dbReference>
<dbReference type="InterPro" id="IPR011250">
    <property type="entry name" value="OMP/PagP_B-barrel"/>
</dbReference>
<feature type="signal peptide" evidence="10">
    <location>
        <begin position="1"/>
        <end position="19"/>
    </location>
</feature>
<dbReference type="SUPFAM" id="SSF56925">
    <property type="entry name" value="OMPA-like"/>
    <property type="match status" value="1"/>
</dbReference>
<evidence type="ECO:0000256" key="9">
    <source>
        <dbReference type="PROSITE-ProRule" id="PRU00473"/>
    </source>
</evidence>
<comment type="caution">
    <text evidence="12">The sequence shown here is derived from an EMBL/GenBank/DDBJ whole genome shotgun (WGS) entry which is preliminary data.</text>
</comment>
<evidence type="ECO:0000256" key="2">
    <source>
        <dbReference type="ARBA" id="ARBA00022448"/>
    </source>
</evidence>
<reference evidence="12" key="1">
    <citation type="submission" date="2021-11" db="EMBL/GenBank/DDBJ databases">
        <title>Description of novel Flavobacterium species.</title>
        <authorList>
            <person name="Saticioglu I.B."/>
            <person name="Ay H."/>
            <person name="Altun S."/>
            <person name="Duman M."/>
        </authorList>
    </citation>
    <scope>NUCLEOTIDE SEQUENCE</scope>
    <source>
        <strain evidence="12">F-30</strain>
    </source>
</reference>
<evidence type="ECO:0000256" key="7">
    <source>
        <dbReference type="ARBA" id="ARBA00023136"/>
    </source>
</evidence>
<evidence type="ECO:0000256" key="5">
    <source>
        <dbReference type="ARBA" id="ARBA00023065"/>
    </source>
</evidence>
<evidence type="ECO:0000313" key="12">
    <source>
        <dbReference type="EMBL" id="MCC9062313.1"/>
    </source>
</evidence>
<dbReference type="InterPro" id="IPR036737">
    <property type="entry name" value="OmpA-like_sf"/>
</dbReference>
<dbReference type="Gene3D" id="3.30.1330.60">
    <property type="entry name" value="OmpA-like domain"/>
    <property type="match status" value="1"/>
</dbReference>
<dbReference type="PANTHER" id="PTHR30329:SF21">
    <property type="entry name" value="LIPOPROTEIN YIAD-RELATED"/>
    <property type="match status" value="1"/>
</dbReference>
<dbReference type="Pfam" id="PF00691">
    <property type="entry name" value="OmpA"/>
    <property type="match status" value="1"/>
</dbReference>
<organism evidence="12 13">
    <name type="scientific">Flavobacterium piscisymbiosum</name>
    <dbReference type="NCBI Taxonomy" id="2893753"/>
    <lineage>
        <taxon>Bacteria</taxon>
        <taxon>Pseudomonadati</taxon>
        <taxon>Bacteroidota</taxon>
        <taxon>Flavobacteriia</taxon>
        <taxon>Flavobacteriales</taxon>
        <taxon>Flavobacteriaceae</taxon>
        <taxon>Flavobacterium</taxon>
    </lineage>
</organism>
<dbReference type="PANTHER" id="PTHR30329">
    <property type="entry name" value="STATOR ELEMENT OF FLAGELLAR MOTOR COMPLEX"/>
    <property type="match status" value="1"/>
</dbReference>
<dbReference type="SUPFAM" id="SSF103088">
    <property type="entry name" value="OmpA-like"/>
    <property type="match status" value="1"/>
</dbReference>
<evidence type="ECO:0000259" key="11">
    <source>
        <dbReference type="PROSITE" id="PS51123"/>
    </source>
</evidence>
<keyword evidence="4" id="KW-0812">Transmembrane</keyword>
<keyword evidence="3" id="KW-1134">Transmembrane beta strand</keyword>
<dbReference type="InterPro" id="IPR006664">
    <property type="entry name" value="OMP_bac"/>
</dbReference>
<evidence type="ECO:0000313" key="13">
    <source>
        <dbReference type="Proteomes" id="UP001430679"/>
    </source>
</evidence>
<sequence>MKKIVIILAFSLGFNNLHAQTENTSNGYNKWSIELGGGFTKPQRPLSAGFSTDTPSPWVGEAGVRYMFNNKFGLKLDYGYHSFTSGDDSMDFDSKYQRLDLQGVANLGRIMNFETWTNTFGLLGHAGFGVGQLKSDNFRGKDWTGNFIAGITGQIRLSNRIALTGDFSSILNASQDHTFDGAYVGENRGFSGLIFNGTVGLQVYLGKNTKHADWTVLSQNVDLTAYDNKLAELEAQIKNIPSKQVIVEKPVTTNVVSDKDIVKEMINDKYYSVYFDFNKSTPIENSTAAIDVVLTYLRKNPSTSIDILGYADQVGKSEYNEKLSNARATNVKTILEKAGIASSRLNVVANGADTSIQKDSEEARRLARRVTFRVR</sequence>
<dbReference type="EMBL" id="JAJJMM010000001">
    <property type="protein sequence ID" value="MCC9062313.1"/>
    <property type="molecule type" value="Genomic_DNA"/>
</dbReference>
<dbReference type="CDD" id="cd07185">
    <property type="entry name" value="OmpA_C-like"/>
    <property type="match status" value="1"/>
</dbReference>
<proteinExistence type="predicted"/>
<comment type="subcellular location">
    <subcellularLocation>
        <location evidence="1">Cell outer membrane</location>
        <topology evidence="1">Multi-pass membrane protein</topology>
    </subcellularLocation>
</comment>
<keyword evidence="2" id="KW-0813">Transport</keyword>
<keyword evidence="7 9" id="KW-0472">Membrane</keyword>
<keyword evidence="10" id="KW-0732">Signal</keyword>
<evidence type="ECO:0000256" key="4">
    <source>
        <dbReference type="ARBA" id="ARBA00022692"/>
    </source>
</evidence>
<dbReference type="Proteomes" id="UP001430679">
    <property type="component" value="Unassembled WGS sequence"/>
</dbReference>
<feature type="domain" description="OmpA-like" evidence="11">
    <location>
        <begin position="262"/>
        <end position="375"/>
    </location>
</feature>
<evidence type="ECO:0000256" key="10">
    <source>
        <dbReference type="SAM" id="SignalP"/>
    </source>
</evidence>
<evidence type="ECO:0000256" key="1">
    <source>
        <dbReference type="ARBA" id="ARBA00004571"/>
    </source>
</evidence>
<keyword evidence="6" id="KW-0626">Porin</keyword>
<dbReference type="PROSITE" id="PS51123">
    <property type="entry name" value="OMPA_2"/>
    <property type="match status" value="1"/>
</dbReference>
<keyword evidence="5" id="KW-0406">Ion transport</keyword>
<accession>A0ABS8MAF8</accession>
<dbReference type="RefSeq" id="WP_230033826.1">
    <property type="nucleotide sequence ID" value="NZ_JAJJMM010000001.1"/>
</dbReference>
<evidence type="ECO:0000256" key="6">
    <source>
        <dbReference type="ARBA" id="ARBA00023114"/>
    </source>
</evidence>
<evidence type="ECO:0000256" key="3">
    <source>
        <dbReference type="ARBA" id="ARBA00022452"/>
    </source>
</evidence>